<reference evidence="2" key="1">
    <citation type="journal article" date="2020" name="Stud. Mycol.">
        <title>101 Dothideomycetes genomes: A test case for predicting lifestyles and emergence of pathogens.</title>
        <authorList>
            <person name="Haridas S."/>
            <person name="Albert R."/>
            <person name="Binder M."/>
            <person name="Bloem J."/>
            <person name="LaButti K."/>
            <person name="Salamov A."/>
            <person name="Andreopoulos B."/>
            <person name="Baker S."/>
            <person name="Barry K."/>
            <person name="Bills G."/>
            <person name="Bluhm B."/>
            <person name="Cannon C."/>
            <person name="Castanera R."/>
            <person name="Culley D."/>
            <person name="Daum C."/>
            <person name="Ezra D."/>
            <person name="Gonzalez J."/>
            <person name="Henrissat B."/>
            <person name="Kuo A."/>
            <person name="Liang C."/>
            <person name="Lipzen A."/>
            <person name="Lutzoni F."/>
            <person name="Magnuson J."/>
            <person name="Mondo S."/>
            <person name="Nolan M."/>
            <person name="Ohm R."/>
            <person name="Pangilinan J."/>
            <person name="Park H.-J."/>
            <person name="Ramirez L."/>
            <person name="Alfaro M."/>
            <person name="Sun H."/>
            <person name="Tritt A."/>
            <person name="Yoshinaga Y."/>
            <person name="Zwiers L.-H."/>
            <person name="Turgeon B."/>
            <person name="Goodwin S."/>
            <person name="Spatafora J."/>
            <person name="Crous P."/>
            <person name="Grigoriev I."/>
        </authorList>
    </citation>
    <scope>NUCLEOTIDE SEQUENCE [LARGE SCALE GENOMIC DNA]</scope>
    <source>
        <strain evidence="2">CECT 20119</strain>
    </source>
</reference>
<evidence type="ECO:0000313" key="1">
    <source>
        <dbReference type="EMBL" id="KAF2224189.1"/>
    </source>
</evidence>
<accession>A0A6A6GEZ4</accession>
<dbReference type="Proteomes" id="UP000799538">
    <property type="component" value="Unassembled WGS sequence"/>
</dbReference>
<organism evidence="1 2">
    <name type="scientific">Elsinoe ampelina</name>
    <dbReference type="NCBI Taxonomy" id="302913"/>
    <lineage>
        <taxon>Eukaryota</taxon>
        <taxon>Fungi</taxon>
        <taxon>Dikarya</taxon>
        <taxon>Ascomycota</taxon>
        <taxon>Pezizomycotina</taxon>
        <taxon>Dothideomycetes</taxon>
        <taxon>Dothideomycetidae</taxon>
        <taxon>Myriangiales</taxon>
        <taxon>Elsinoaceae</taxon>
        <taxon>Elsinoe</taxon>
    </lineage>
</organism>
<evidence type="ECO:0000313" key="2">
    <source>
        <dbReference type="Proteomes" id="UP000799538"/>
    </source>
</evidence>
<proteinExistence type="predicted"/>
<keyword evidence="2" id="KW-1185">Reference proteome</keyword>
<gene>
    <name evidence="1" type="ORF">BDZ85DRAFT_260550</name>
</gene>
<dbReference type="AlphaFoldDB" id="A0A6A6GEZ4"/>
<dbReference type="EMBL" id="ML992505">
    <property type="protein sequence ID" value="KAF2224189.1"/>
    <property type="molecule type" value="Genomic_DNA"/>
</dbReference>
<sequence>MSIPRTISGFFIDVKLYDRVFNLVNSDIVTIHKTMVENLDVANRKGRYFAANSPGECPFVMSPLSFHIVAENAIRRRLFVTFVSKKGDSQWIMLFDDPSIEISPEGDVWSFMWSRQSKLVVDTADMNVSDDLAFVIDLRDRCDDTWKWRMRNVARTVYRAAGTRAGMEVGSLQPRFPYSDGGESRIVYEGGLNL</sequence>
<protein>
    <submittedName>
        <fullName evidence="1">Uncharacterized protein</fullName>
    </submittedName>
</protein>
<name>A0A6A6GEZ4_9PEZI</name>